<evidence type="ECO:0000313" key="1">
    <source>
        <dbReference type="EMBL" id="QDY79644.1"/>
    </source>
</evidence>
<gene>
    <name evidence="1" type="ORF">FQU76_27415</name>
</gene>
<accession>A0A5B8JH46</accession>
<sequence length="122" mass="13339">MSRAPSTTWGEWVYLLENGFAATWFFGYRSVPEMAPFVGEEIICLTLNRHDAPALILHAPGDGRTWQTEFGDSTDRSPDLDDALRAAGAVFPSLTDGVSTEDDRTTVEEGLLPLALLPMPVV</sequence>
<dbReference type="KEGG" id="sqz:FQU76_27415"/>
<dbReference type="AlphaFoldDB" id="A0A5B8JH46"/>
<organism evidence="1 2">
    <name type="scientific">Streptomyces qinzhouensis</name>
    <dbReference type="NCBI Taxonomy" id="2599401"/>
    <lineage>
        <taxon>Bacteria</taxon>
        <taxon>Bacillati</taxon>
        <taxon>Actinomycetota</taxon>
        <taxon>Actinomycetes</taxon>
        <taxon>Kitasatosporales</taxon>
        <taxon>Streptomycetaceae</taxon>
        <taxon>Streptomyces</taxon>
    </lineage>
</organism>
<name>A0A5B8JH46_9ACTN</name>
<dbReference type="OrthoDB" id="4124955at2"/>
<reference evidence="1 2" key="1">
    <citation type="submission" date="2019-07" db="EMBL/GenBank/DDBJ databases">
        <authorList>
            <person name="Zhu P."/>
        </authorList>
    </citation>
    <scope>NUCLEOTIDE SEQUENCE [LARGE SCALE GENOMIC DNA]</scope>
    <source>
        <strain evidence="1 2">SSL-25</strain>
    </source>
</reference>
<dbReference type="RefSeq" id="WP_146482929.1">
    <property type="nucleotide sequence ID" value="NZ_CP042266.1"/>
</dbReference>
<proteinExistence type="predicted"/>
<dbReference type="EMBL" id="CP042266">
    <property type="protein sequence ID" value="QDY79644.1"/>
    <property type="molecule type" value="Genomic_DNA"/>
</dbReference>
<keyword evidence="2" id="KW-1185">Reference proteome</keyword>
<evidence type="ECO:0000313" key="2">
    <source>
        <dbReference type="Proteomes" id="UP000320580"/>
    </source>
</evidence>
<dbReference type="Proteomes" id="UP000320580">
    <property type="component" value="Chromosome"/>
</dbReference>
<protein>
    <submittedName>
        <fullName evidence="1">Uncharacterized protein</fullName>
    </submittedName>
</protein>